<keyword evidence="8" id="KW-0472">Membrane</keyword>
<dbReference type="InterPro" id="IPR002509">
    <property type="entry name" value="NODB_dom"/>
</dbReference>
<keyword evidence="11" id="KW-0961">Cell wall biogenesis/degradation</keyword>
<dbReference type="Gene3D" id="3.20.20.370">
    <property type="entry name" value="Glycoside hydrolase/deacetylase"/>
    <property type="match status" value="1"/>
</dbReference>
<dbReference type="GO" id="GO:0016810">
    <property type="term" value="F:hydrolase activity, acting on carbon-nitrogen (but not peptide) bonds"/>
    <property type="evidence" value="ECO:0007669"/>
    <property type="project" value="InterPro"/>
</dbReference>
<evidence type="ECO:0000256" key="7">
    <source>
        <dbReference type="ARBA" id="ARBA00022801"/>
    </source>
</evidence>
<evidence type="ECO:0000256" key="12">
    <source>
        <dbReference type="SAM" id="SignalP"/>
    </source>
</evidence>
<keyword evidence="9" id="KW-0119">Carbohydrate metabolism</keyword>
<dbReference type="Pfam" id="PF01522">
    <property type="entry name" value="Polysacc_deac_1"/>
    <property type="match status" value="1"/>
</dbReference>
<keyword evidence="6 12" id="KW-0732">Signal</keyword>
<evidence type="ECO:0000256" key="8">
    <source>
        <dbReference type="ARBA" id="ARBA00023136"/>
    </source>
</evidence>
<keyword evidence="4" id="KW-0325">Glycoprotein</keyword>
<evidence type="ECO:0000313" key="15">
    <source>
        <dbReference type="Proteomes" id="UP000054477"/>
    </source>
</evidence>
<evidence type="ECO:0000256" key="11">
    <source>
        <dbReference type="ARBA" id="ARBA00023316"/>
    </source>
</evidence>
<proteinExistence type="predicted"/>
<evidence type="ECO:0000256" key="5">
    <source>
        <dbReference type="ARBA" id="ARBA00022723"/>
    </source>
</evidence>
<dbReference type="GO" id="GO:0005886">
    <property type="term" value="C:plasma membrane"/>
    <property type="evidence" value="ECO:0007669"/>
    <property type="project" value="UniProtKB-SubCell"/>
</dbReference>
<evidence type="ECO:0000256" key="2">
    <source>
        <dbReference type="ARBA" id="ARBA00004609"/>
    </source>
</evidence>
<organism evidence="14 15">
    <name type="scientific">Laccaria amethystina LaAM-08-1</name>
    <dbReference type="NCBI Taxonomy" id="1095629"/>
    <lineage>
        <taxon>Eukaryota</taxon>
        <taxon>Fungi</taxon>
        <taxon>Dikarya</taxon>
        <taxon>Basidiomycota</taxon>
        <taxon>Agaricomycotina</taxon>
        <taxon>Agaricomycetes</taxon>
        <taxon>Agaricomycetidae</taxon>
        <taxon>Agaricales</taxon>
        <taxon>Agaricineae</taxon>
        <taxon>Hydnangiaceae</taxon>
        <taxon>Laccaria</taxon>
    </lineage>
</organism>
<evidence type="ECO:0000256" key="10">
    <source>
        <dbReference type="ARBA" id="ARBA00023288"/>
    </source>
</evidence>
<dbReference type="SUPFAM" id="SSF88713">
    <property type="entry name" value="Glycoside hydrolase/deacetylase"/>
    <property type="match status" value="1"/>
</dbReference>
<evidence type="ECO:0000313" key="14">
    <source>
        <dbReference type="EMBL" id="KIJ95544.1"/>
    </source>
</evidence>
<keyword evidence="4" id="KW-0336">GPI-anchor</keyword>
<dbReference type="EMBL" id="KN838752">
    <property type="protein sequence ID" value="KIJ95544.1"/>
    <property type="molecule type" value="Genomic_DNA"/>
</dbReference>
<dbReference type="Proteomes" id="UP000054477">
    <property type="component" value="Unassembled WGS sequence"/>
</dbReference>
<name>A0A0C9WJZ3_9AGAR</name>
<dbReference type="GO" id="GO:0005975">
    <property type="term" value="P:carbohydrate metabolic process"/>
    <property type="evidence" value="ECO:0007669"/>
    <property type="project" value="InterPro"/>
</dbReference>
<evidence type="ECO:0000256" key="9">
    <source>
        <dbReference type="ARBA" id="ARBA00023277"/>
    </source>
</evidence>
<evidence type="ECO:0000256" key="4">
    <source>
        <dbReference type="ARBA" id="ARBA00022622"/>
    </source>
</evidence>
<comment type="subcellular location">
    <subcellularLocation>
        <location evidence="2">Cell membrane</location>
        <topology evidence="2">Lipid-anchor</topology>
        <topology evidence="2">GPI-anchor</topology>
    </subcellularLocation>
</comment>
<dbReference type="OrthoDB" id="2125469at2759"/>
<evidence type="ECO:0000256" key="6">
    <source>
        <dbReference type="ARBA" id="ARBA00022729"/>
    </source>
</evidence>
<dbReference type="PROSITE" id="PS51677">
    <property type="entry name" value="NODB"/>
    <property type="match status" value="1"/>
</dbReference>
<sequence>MPPMFFTIFLTICLITLAPAFPHQKRQEKAQIVSHCTVPNTVALTFDDGPFLYLRDIVDILKAAGAAGTFFFNGRNWGCIYDQKSIDNVLYAYNNGMQIATHTWSHAHLKSLTQAQEAIEHITGALPAFMRPPYGEYNDVVLEVAASRGQSVVIWDFENSAYGYPYSSGDTTGAPPVAQMANYDALVARRPNTTLSLEHEVNPPRKWLLSTTPLLNVDVPQSHQVVPYAVHKLQSAGYRLVTVAECIGLPPYQRVSDAKAQPSPSTPSAGHC</sequence>
<protein>
    <submittedName>
        <fullName evidence="14">Carbohydrate esterase family 4 protein</fullName>
    </submittedName>
</protein>
<dbReference type="InterPro" id="IPR011330">
    <property type="entry name" value="Glyco_hydro/deAcase_b/a-brl"/>
</dbReference>
<comment type="cofactor">
    <cofactor evidence="1">
        <name>Co(2+)</name>
        <dbReference type="ChEBI" id="CHEBI:48828"/>
    </cofactor>
</comment>
<gene>
    <name evidence="14" type="ORF">K443DRAFT_11312</name>
</gene>
<dbReference type="GO" id="GO:0046872">
    <property type="term" value="F:metal ion binding"/>
    <property type="evidence" value="ECO:0007669"/>
    <property type="project" value="UniProtKB-KW"/>
</dbReference>
<dbReference type="GO" id="GO:0098552">
    <property type="term" value="C:side of membrane"/>
    <property type="evidence" value="ECO:0007669"/>
    <property type="project" value="UniProtKB-KW"/>
</dbReference>
<reference evidence="15" key="2">
    <citation type="submission" date="2015-01" db="EMBL/GenBank/DDBJ databases">
        <title>Evolutionary Origins and Diversification of the Mycorrhizal Mutualists.</title>
        <authorList>
            <consortium name="DOE Joint Genome Institute"/>
            <consortium name="Mycorrhizal Genomics Consortium"/>
            <person name="Kohler A."/>
            <person name="Kuo A."/>
            <person name="Nagy L.G."/>
            <person name="Floudas D."/>
            <person name="Copeland A."/>
            <person name="Barry K.W."/>
            <person name="Cichocki N."/>
            <person name="Veneault-Fourrey C."/>
            <person name="LaButti K."/>
            <person name="Lindquist E.A."/>
            <person name="Lipzen A."/>
            <person name="Lundell T."/>
            <person name="Morin E."/>
            <person name="Murat C."/>
            <person name="Riley R."/>
            <person name="Ohm R."/>
            <person name="Sun H."/>
            <person name="Tunlid A."/>
            <person name="Henrissat B."/>
            <person name="Grigoriev I.V."/>
            <person name="Hibbett D.S."/>
            <person name="Martin F."/>
        </authorList>
    </citation>
    <scope>NUCLEOTIDE SEQUENCE [LARGE SCALE GENOMIC DNA]</scope>
    <source>
        <strain evidence="15">LaAM-08-1</strain>
    </source>
</reference>
<keyword evidence="10" id="KW-0449">Lipoprotein</keyword>
<keyword evidence="15" id="KW-1185">Reference proteome</keyword>
<feature type="chain" id="PRO_5002222394" evidence="12">
    <location>
        <begin position="21"/>
        <end position="272"/>
    </location>
</feature>
<dbReference type="AlphaFoldDB" id="A0A0C9WJZ3"/>
<dbReference type="GO" id="GO:0071555">
    <property type="term" value="P:cell wall organization"/>
    <property type="evidence" value="ECO:0007669"/>
    <property type="project" value="UniProtKB-KW"/>
</dbReference>
<feature type="domain" description="NodB homology" evidence="13">
    <location>
        <begin position="40"/>
        <end position="241"/>
    </location>
</feature>
<keyword evidence="5" id="KW-0479">Metal-binding</keyword>
<dbReference type="PANTHER" id="PTHR46471:SF2">
    <property type="entry name" value="CHITIN DEACETYLASE-RELATED"/>
    <property type="match status" value="1"/>
</dbReference>
<dbReference type="HOGENOM" id="CLU_021264_11_2_1"/>
<evidence type="ECO:0000259" key="13">
    <source>
        <dbReference type="PROSITE" id="PS51677"/>
    </source>
</evidence>
<accession>A0A0C9WJZ3</accession>
<keyword evidence="7" id="KW-0378">Hydrolase</keyword>
<dbReference type="PANTHER" id="PTHR46471">
    <property type="entry name" value="CHITIN DEACETYLASE"/>
    <property type="match status" value="1"/>
</dbReference>
<feature type="signal peptide" evidence="12">
    <location>
        <begin position="1"/>
        <end position="20"/>
    </location>
</feature>
<evidence type="ECO:0000256" key="1">
    <source>
        <dbReference type="ARBA" id="ARBA00001941"/>
    </source>
</evidence>
<evidence type="ECO:0000256" key="3">
    <source>
        <dbReference type="ARBA" id="ARBA00022475"/>
    </source>
</evidence>
<keyword evidence="3" id="KW-1003">Cell membrane</keyword>
<reference evidence="14 15" key="1">
    <citation type="submission" date="2014-04" db="EMBL/GenBank/DDBJ databases">
        <authorList>
            <consortium name="DOE Joint Genome Institute"/>
            <person name="Kuo A."/>
            <person name="Kohler A."/>
            <person name="Nagy L.G."/>
            <person name="Floudas D."/>
            <person name="Copeland A."/>
            <person name="Barry K.W."/>
            <person name="Cichocki N."/>
            <person name="Veneault-Fourrey C."/>
            <person name="LaButti K."/>
            <person name="Lindquist E.A."/>
            <person name="Lipzen A."/>
            <person name="Lundell T."/>
            <person name="Morin E."/>
            <person name="Murat C."/>
            <person name="Sun H."/>
            <person name="Tunlid A."/>
            <person name="Henrissat B."/>
            <person name="Grigoriev I.V."/>
            <person name="Hibbett D.S."/>
            <person name="Martin F."/>
            <person name="Nordberg H.P."/>
            <person name="Cantor M.N."/>
            <person name="Hua S.X."/>
        </authorList>
    </citation>
    <scope>NUCLEOTIDE SEQUENCE [LARGE SCALE GENOMIC DNA]</scope>
    <source>
        <strain evidence="14 15">LaAM-08-1</strain>
    </source>
</reference>